<dbReference type="Pfam" id="PF01613">
    <property type="entry name" value="Flavin_Reduct"/>
    <property type="match status" value="1"/>
</dbReference>
<gene>
    <name evidence="4" type="ORF">M231_04884</name>
</gene>
<dbReference type="VEuPathDB" id="FungiDB:TREMEDRAFT_66207"/>
<evidence type="ECO:0000313" key="5">
    <source>
        <dbReference type="Proteomes" id="UP000289152"/>
    </source>
</evidence>
<protein>
    <recommendedName>
        <fullName evidence="3">Flavin reductase like domain-containing protein</fullName>
    </recommendedName>
</protein>
<comment type="caution">
    <text evidence="4">The sequence shown here is derived from an EMBL/GenBank/DDBJ whole genome shotgun (WGS) entry which is preliminary data.</text>
</comment>
<dbReference type="PANTHER" id="PTHR30466">
    <property type="entry name" value="FLAVIN REDUCTASE"/>
    <property type="match status" value="1"/>
</dbReference>
<dbReference type="STRING" id="5217.A0A4Q1BJQ1"/>
<dbReference type="PANTHER" id="PTHR30466:SF1">
    <property type="entry name" value="FMN REDUCTASE (NADH) RUTF"/>
    <property type="match status" value="1"/>
</dbReference>
<keyword evidence="5" id="KW-1185">Reference proteome</keyword>
<organism evidence="4 5">
    <name type="scientific">Tremella mesenterica</name>
    <name type="common">Jelly fungus</name>
    <dbReference type="NCBI Taxonomy" id="5217"/>
    <lineage>
        <taxon>Eukaryota</taxon>
        <taxon>Fungi</taxon>
        <taxon>Dikarya</taxon>
        <taxon>Basidiomycota</taxon>
        <taxon>Agaricomycotina</taxon>
        <taxon>Tremellomycetes</taxon>
        <taxon>Tremellales</taxon>
        <taxon>Tremellaceae</taxon>
        <taxon>Tremella</taxon>
    </lineage>
</organism>
<dbReference type="InterPro" id="IPR002563">
    <property type="entry name" value="Flavin_Rdtase-like_dom"/>
</dbReference>
<feature type="region of interest" description="Disordered" evidence="2">
    <location>
        <begin position="142"/>
        <end position="161"/>
    </location>
</feature>
<dbReference type="SUPFAM" id="SSF50475">
    <property type="entry name" value="FMN-binding split barrel"/>
    <property type="match status" value="1"/>
</dbReference>
<dbReference type="OrthoDB" id="2015405at2759"/>
<evidence type="ECO:0000313" key="4">
    <source>
        <dbReference type="EMBL" id="RXK37885.1"/>
    </source>
</evidence>
<evidence type="ECO:0000256" key="2">
    <source>
        <dbReference type="SAM" id="MobiDB-lite"/>
    </source>
</evidence>
<name>A0A4Q1BJQ1_TREME</name>
<dbReference type="Gene3D" id="2.30.110.10">
    <property type="entry name" value="Electron Transport, Fmn-binding Protein, Chain A"/>
    <property type="match status" value="2"/>
</dbReference>
<dbReference type="AlphaFoldDB" id="A0A4Q1BJQ1"/>
<dbReference type="GO" id="GO:0042602">
    <property type="term" value="F:riboflavin reductase (NADPH) activity"/>
    <property type="evidence" value="ECO:0007669"/>
    <property type="project" value="TreeGrafter"/>
</dbReference>
<dbReference type="GO" id="GO:0010181">
    <property type="term" value="F:FMN binding"/>
    <property type="evidence" value="ECO:0007669"/>
    <property type="project" value="InterPro"/>
</dbReference>
<feature type="domain" description="Flavin reductase like" evidence="3">
    <location>
        <begin position="158"/>
        <end position="316"/>
    </location>
</feature>
<dbReference type="InterPro" id="IPR050268">
    <property type="entry name" value="NADH-dep_flavin_reductase"/>
</dbReference>
<feature type="region of interest" description="Disordered" evidence="2">
    <location>
        <begin position="166"/>
        <end position="186"/>
    </location>
</feature>
<keyword evidence="1" id="KW-0560">Oxidoreductase</keyword>
<evidence type="ECO:0000259" key="3">
    <source>
        <dbReference type="Pfam" id="PF01613"/>
    </source>
</evidence>
<sequence length="320" mass="34809">MLEWESPYCELYRHSISLVSALPESYAGLLPVSIAVCRIPTHDHQVEYRGVTLSSFTSLALYPQPLVSFALRLPSRMADCLRPSLLPHTSISQVQSASPDQHHSRTSRFIQPEIASPSSLQPSDSKSASLFPLDTLQSVFQSLSSPSSQTPESSLSSTLSSRLPSVAANVTSNPSSTPTTTSHSTELSISLLSSQYQSLAESLSRPSTDQKEIFDNPQWDKSDIPVLRDSLGWLKCEVVTSIPLGSLITTPTSTSSKQDIGMVLPTSYDSTITSSNEHSTTDRKKEGSELFICKVLSVHLGGGQPLVHLNRRYTTVSDTI</sequence>
<proteinExistence type="predicted"/>
<dbReference type="EMBL" id="SDIL01000058">
    <property type="protein sequence ID" value="RXK37885.1"/>
    <property type="molecule type" value="Genomic_DNA"/>
</dbReference>
<reference evidence="4 5" key="1">
    <citation type="submission" date="2016-06" db="EMBL/GenBank/DDBJ databases">
        <title>Evolution of pathogenesis and genome organization in the Tremellales.</title>
        <authorList>
            <person name="Cuomo C."/>
            <person name="Litvintseva A."/>
            <person name="Heitman J."/>
            <person name="Chen Y."/>
            <person name="Sun S."/>
            <person name="Springer D."/>
            <person name="Dromer F."/>
            <person name="Young S."/>
            <person name="Zeng Q."/>
            <person name="Chapman S."/>
            <person name="Gujja S."/>
            <person name="Saif S."/>
            <person name="Birren B."/>
        </authorList>
    </citation>
    <scope>NUCLEOTIDE SEQUENCE [LARGE SCALE GENOMIC DNA]</scope>
    <source>
        <strain evidence="4 5">ATCC 28783</strain>
    </source>
</reference>
<evidence type="ECO:0000256" key="1">
    <source>
        <dbReference type="ARBA" id="ARBA00023002"/>
    </source>
</evidence>
<dbReference type="Proteomes" id="UP000289152">
    <property type="component" value="Unassembled WGS sequence"/>
</dbReference>
<dbReference type="InterPro" id="IPR012349">
    <property type="entry name" value="Split_barrel_FMN-bd"/>
</dbReference>
<dbReference type="InParanoid" id="A0A4Q1BJQ1"/>
<accession>A0A4Q1BJQ1</accession>